<name>A0AAP4BV55_9CORY</name>
<accession>A0AAP4BV55</accession>
<gene>
    <name evidence="1" type="ORF">QPX54_06190</name>
</gene>
<evidence type="ECO:0000313" key="2">
    <source>
        <dbReference type="Proteomes" id="UP001226160"/>
    </source>
</evidence>
<organism evidence="1 2">
    <name type="scientific">Corynebacterium propinquum</name>
    <dbReference type="NCBI Taxonomy" id="43769"/>
    <lineage>
        <taxon>Bacteria</taxon>
        <taxon>Bacillati</taxon>
        <taxon>Actinomycetota</taxon>
        <taxon>Actinomycetes</taxon>
        <taxon>Mycobacteriales</taxon>
        <taxon>Corynebacteriaceae</taxon>
        <taxon>Corynebacterium</taxon>
    </lineage>
</organism>
<evidence type="ECO:0000313" key="1">
    <source>
        <dbReference type="EMBL" id="MDK4326101.1"/>
    </source>
</evidence>
<dbReference type="AlphaFoldDB" id="A0AAP4BV55"/>
<proteinExistence type="predicted"/>
<protein>
    <submittedName>
        <fullName evidence="1">Uncharacterized protein</fullName>
    </submittedName>
</protein>
<dbReference type="EMBL" id="JASNVP010000005">
    <property type="protein sequence ID" value="MDK4326101.1"/>
    <property type="molecule type" value="Genomic_DNA"/>
</dbReference>
<dbReference type="Proteomes" id="UP001226160">
    <property type="component" value="Unassembled WGS sequence"/>
</dbReference>
<sequence>MKRLKRWIEQQYEQKMNVLLEMDNHRPGQPGHEKRNYIVGQTAAYADILDMIEDLEKE</sequence>
<dbReference type="RefSeq" id="WP_284589672.1">
    <property type="nucleotide sequence ID" value="NZ_JASNVP010000005.1"/>
</dbReference>
<comment type="caution">
    <text evidence="1">The sequence shown here is derived from an EMBL/GenBank/DDBJ whole genome shotgun (WGS) entry which is preliminary data.</text>
</comment>
<reference evidence="1" key="1">
    <citation type="submission" date="2023-05" db="EMBL/GenBank/DDBJ databases">
        <title>Metabolic capabilities are highly conserved among human nasal-associated Corynebacterium species in pangenomic analyses.</title>
        <authorList>
            <person name="Tran T.H."/>
            <person name="Roberts A.Q."/>
            <person name="Escapa I.F."/>
            <person name="Gao W."/>
            <person name="Conlan S."/>
            <person name="Kong H."/>
            <person name="Segre J.A."/>
            <person name="Kelly M.S."/>
            <person name="Lemon K.P."/>
        </authorList>
    </citation>
    <scope>NUCLEOTIDE SEQUENCE</scope>
    <source>
        <strain evidence="1">KPL2654</strain>
    </source>
</reference>